<dbReference type="PRINTS" id="PR00035">
    <property type="entry name" value="HTHGNTR"/>
</dbReference>
<dbReference type="InterPro" id="IPR000524">
    <property type="entry name" value="Tscrpt_reg_HTH_GntR"/>
</dbReference>
<evidence type="ECO:0000256" key="2">
    <source>
        <dbReference type="ARBA" id="ARBA00023125"/>
    </source>
</evidence>
<evidence type="ECO:0000256" key="3">
    <source>
        <dbReference type="ARBA" id="ARBA00023163"/>
    </source>
</evidence>
<dbReference type="GO" id="GO:0045892">
    <property type="term" value="P:negative regulation of DNA-templated transcription"/>
    <property type="evidence" value="ECO:0007669"/>
    <property type="project" value="TreeGrafter"/>
</dbReference>
<dbReference type="SMART" id="SM00345">
    <property type="entry name" value="HTH_GNTR"/>
    <property type="match status" value="1"/>
</dbReference>
<evidence type="ECO:0000256" key="1">
    <source>
        <dbReference type="ARBA" id="ARBA00023015"/>
    </source>
</evidence>
<evidence type="ECO:0000313" key="6">
    <source>
        <dbReference type="Proteomes" id="UP000187439"/>
    </source>
</evidence>
<dbReference type="PROSITE" id="PS50949">
    <property type="entry name" value="HTH_GNTR"/>
    <property type="match status" value="1"/>
</dbReference>
<dbReference type="CDD" id="cd07377">
    <property type="entry name" value="WHTH_GntR"/>
    <property type="match status" value="1"/>
</dbReference>
<dbReference type="GO" id="GO:0003700">
    <property type="term" value="F:DNA-binding transcription factor activity"/>
    <property type="evidence" value="ECO:0007669"/>
    <property type="project" value="InterPro"/>
</dbReference>
<keyword evidence="2" id="KW-0238">DNA-binding</keyword>
<dbReference type="Proteomes" id="UP000187439">
    <property type="component" value="Unassembled WGS sequence"/>
</dbReference>
<dbReference type="EMBL" id="MPTC01000004">
    <property type="protein sequence ID" value="OMD42689.1"/>
    <property type="molecule type" value="Genomic_DNA"/>
</dbReference>
<evidence type="ECO:0000259" key="4">
    <source>
        <dbReference type="PROSITE" id="PS50949"/>
    </source>
</evidence>
<reference evidence="5 6" key="1">
    <citation type="submission" date="2016-10" db="EMBL/GenBank/DDBJ databases">
        <title>Paenibacillus species isolates.</title>
        <authorList>
            <person name="Beno S.M."/>
        </authorList>
    </citation>
    <scope>NUCLEOTIDE SEQUENCE [LARGE SCALE GENOMIC DNA]</scope>
    <source>
        <strain evidence="5 6">FSL H7-0710</strain>
    </source>
</reference>
<dbReference type="RefSeq" id="WP_076118208.1">
    <property type="nucleotide sequence ID" value="NZ_MPTC01000004.1"/>
</dbReference>
<protein>
    <recommendedName>
        <fullName evidence="4">HTH gntR-type domain-containing protein</fullName>
    </recommendedName>
</protein>
<dbReference type="InterPro" id="IPR036390">
    <property type="entry name" value="WH_DNA-bd_sf"/>
</dbReference>
<dbReference type="Pfam" id="PF00392">
    <property type="entry name" value="GntR"/>
    <property type="match status" value="1"/>
</dbReference>
<organism evidence="5 6">
    <name type="scientific">Paenibacillus odorifer</name>
    <dbReference type="NCBI Taxonomy" id="189426"/>
    <lineage>
        <taxon>Bacteria</taxon>
        <taxon>Bacillati</taxon>
        <taxon>Bacillota</taxon>
        <taxon>Bacilli</taxon>
        <taxon>Bacillales</taxon>
        <taxon>Paenibacillaceae</taxon>
        <taxon>Paenibacillus</taxon>
    </lineage>
</organism>
<keyword evidence="3" id="KW-0804">Transcription</keyword>
<dbReference type="InterPro" id="IPR036388">
    <property type="entry name" value="WH-like_DNA-bd_sf"/>
</dbReference>
<keyword evidence="1" id="KW-0805">Transcription regulation</keyword>
<dbReference type="GO" id="GO:0003677">
    <property type="term" value="F:DNA binding"/>
    <property type="evidence" value="ECO:0007669"/>
    <property type="project" value="UniProtKB-KW"/>
</dbReference>
<sequence>MSEEMDIMDHLIASIQSGKYVSDDKLPSEHELAERFKVPRMTARKAYERLQELGLIYSMQGKGSFVRDRKLRIPLALSAGKSFSKKMIELGFNYESVNIFVRASRALFLLVSGSEEYGSKKNRTFNQVCKNIVLYEHCYGRWKNDCRALYCLNLLMYICFVQCRVSLSEGNCG</sequence>
<comment type="caution">
    <text evidence="5">The sequence shown here is derived from an EMBL/GenBank/DDBJ whole genome shotgun (WGS) entry which is preliminary data.</text>
</comment>
<dbReference type="PANTHER" id="PTHR44846:SF12">
    <property type="entry name" value="HTH-TYPE TRANSCRIPTIONAL REGULATOR TRER"/>
    <property type="match status" value="1"/>
</dbReference>
<dbReference type="Gene3D" id="1.10.10.10">
    <property type="entry name" value="Winged helix-like DNA-binding domain superfamily/Winged helix DNA-binding domain"/>
    <property type="match status" value="1"/>
</dbReference>
<proteinExistence type="predicted"/>
<accession>A0A1R0Y5Y2</accession>
<evidence type="ECO:0000313" key="5">
    <source>
        <dbReference type="EMBL" id="OMD42689.1"/>
    </source>
</evidence>
<dbReference type="PANTHER" id="PTHR44846">
    <property type="entry name" value="MANNOSYL-D-GLYCERATE TRANSPORT/METABOLISM SYSTEM REPRESSOR MNGR-RELATED"/>
    <property type="match status" value="1"/>
</dbReference>
<dbReference type="InterPro" id="IPR050679">
    <property type="entry name" value="Bact_HTH_transcr_reg"/>
</dbReference>
<name>A0A1R0Y5Y2_9BACL</name>
<dbReference type="AlphaFoldDB" id="A0A1R0Y5Y2"/>
<feature type="domain" description="HTH gntR-type" evidence="4">
    <location>
        <begin position="1"/>
        <end position="69"/>
    </location>
</feature>
<gene>
    <name evidence="5" type="ORF">BSK52_07780</name>
</gene>
<dbReference type="SUPFAM" id="SSF46785">
    <property type="entry name" value="Winged helix' DNA-binding domain"/>
    <property type="match status" value="1"/>
</dbReference>